<proteinExistence type="predicted"/>
<protein>
    <submittedName>
        <fullName evidence="1">Uncharacterized protein</fullName>
    </submittedName>
</protein>
<organism evidence="1">
    <name type="scientific">Oryza sativa subsp. japonica</name>
    <name type="common">Rice</name>
    <dbReference type="NCBI Taxonomy" id="39947"/>
    <lineage>
        <taxon>Eukaryota</taxon>
        <taxon>Viridiplantae</taxon>
        <taxon>Streptophyta</taxon>
        <taxon>Embryophyta</taxon>
        <taxon>Tracheophyta</taxon>
        <taxon>Spermatophyta</taxon>
        <taxon>Magnoliopsida</taxon>
        <taxon>Liliopsida</taxon>
        <taxon>Poales</taxon>
        <taxon>Poaceae</taxon>
        <taxon>BOP clade</taxon>
        <taxon>Oryzoideae</taxon>
        <taxon>Oryzeae</taxon>
        <taxon>Oryzinae</taxon>
        <taxon>Oryza</taxon>
        <taxon>Oryza sativa</taxon>
    </lineage>
</organism>
<evidence type="ECO:0000313" key="1">
    <source>
        <dbReference type="EMBL" id="BAD54707.1"/>
    </source>
</evidence>
<name>Q5ZDR7_ORYSJ</name>
<reference evidence="1" key="1">
    <citation type="journal article" date="2002" name="Nature">
        <title>The genome sequence and structure of rice chromosome 1.</title>
        <authorList>
            <person name="Sasaki T."/>
            <person name="Matsumoto T."/>
            <person name="Yamamoto K."/>
            <person name="Sakata K."/>
            <person name="Baba T."/>
            <person name="Katayose Y."/>
            <person name="Wu J."/>
            <person name="Niimura Y."/>
            <person name="Cheng Z."/>
            <person name="Nagamura Y."/>
            <person name="Antonio B.A."/>
            <person name="Kanamori H."/>
            <person name="Hosokawa S."/>
            <person name="Masukawa M."/>
            <person name="Arikawa K."/>
            <person name="Chiden Y."/>
            <person name="Hayashi M."/>
            <person name="Okamoto M."/>
            <person name="Ando T."/>
            <person name="Aoki H."/>
            <person name="Arita K."/>
            <person name="Hamada M."/>
            <person name="Harada C."/>
            <person name="Hijishita S."/>
            <person name="Honda M."/>
            <person name="Ichikawa Y."/>
            <person name="Idonuma A."/>
            <person name="Iijima M."/>
            <person name="Ikeda M."/>
            <person name="Ikeno M."/>
            <person name="Itoh S."/>
            <person name="Itoh T."/>
            <person name="Itoh Y."/>
            <person name="Itoh Y."/>
            <person name="Iwabuchi A."/>
            <person name="Kamiya K."/>
            <person name="Karasawa W."/>
            <person name="Katagiri S."/>
            <person name="Kikuta A."/>
            <person name="Kobayashi N."/>
            <person name="Kono I."/>
            <person name="Machita K."/>
            <person name="Maehara T."/>
            <person name="Mizuno H."/>
            <person name="Mizubayashi T."/>
            <person name="Mukai Y."/>
            <person name="Nagasaki H."/>
            <person name="Nakashima M."/>
            <person name="Nakama Y."/>
            <person name="Nakamichi Y."/>
            <person name="Nakamura M."/>
            <person name="Namiki N."/>
            <person name="Negishi M."/>
            <person name="Ohta I."/>
            <person name="Ono N."/>
            <person name="Saji S."/>
            <person name="Sakai K."/>
            <person name="Shibata M."/>
            <person name="Shimokawa T."/>
            <person name="Shomura A."/>
            <person name="Song J."/>
            <person name="Takazaki Y."/>
            <person name="Terasawa K."/>
            <person name="Tsuji K."/>
            <person name="Waki K."/>
            <person name="Yamagata H."/>
            <person name="Yamane H."/>
            <person name="Yoshiki S."/>
            <person name="Yoshihara R."/>
            <person name="Yukawa K."/>
            <person name="Zhong H."/>
            <person name="Iwama H."/>
            <person name="Endo T."/>
            <person name="Ito H."/>
            <person name="Hahn J.H."/>
            <person name="Kim H.I."/>
            <person name="Eun M.Y."/>
            <person name="Yano M."/>
            <person name="Jiang J."/>
            <person name="Gojobori T."/>
        </authorList>
    </citation>
    <scope>NUCLEOTIDE SEQUENCE [LARGE SCALE GENOMIC DNA]</scope>
</reference>
<dbReference type="AlphaFoldDB" id="Q5ZDR7"/>
<gene>
    <name evidence="1" type="primary">P0554D10.11</name>
</gene>
<dbReference type="Proteomes" id="UP000817658">
    <property type="component" value="Chromosome 1"/>
</dbReference>
<sequence>MLEAGRVLFKNLATDFEDRLYSVPLDDVRRPLAPSMALQINDEGHRPLGQGIGGGGRDVCAGGGTTPSIGEVKAAAAK</sequence>
<dbReference type="EMBL" id="AP002869">
    <property type="protein sequence ID" value="BAD54707.1"/>
    <property type="molecule type" value="Genomic_DNA"/>
</dbReference>
<accession>Q5ZDR7</accession>